<accession>A0A381X7U9</accession>
<dbReference type="PANTHER" id="PTHR36842:SF1">
    <property type="entry name" value="PROTEIN TOLB"/>
    <property type="match status" value="1"/>
</dbReference>
<protein>
    <recommendedName>
        <fullName evidence="3">Dipeptidylpeptidase IV N-terminal domain-containing protein</fullName>
    </recommendedName>
</protein>
<dbReference type="InterPro" id="IPR011042">
    <property type="entry name" value="6-blade_b-propeller_TolB-like"/>
</dbReference>
<feature type="non-terminal residue" evidence="2">
    <location>
        <position position="1"/>
    </location>
</feature>
<dbReference type="EMBL" id="UINC01014216">
    <property type="protein sequence ID" value="SVA60824.1"/>
    <property type="molecule type" value="Genomic_DNA"/>
</dbReference>
<organism evidence="2">
    <name type="scientific">marine metagenome</name>
    <dbReference type="NCBI Taxonomy" id="408172"/>
    <lineage>
        <taxon>unclassified sequences</taxon>
        <taxon>metagenomes</taxon>
        <taxon>ecological metagenomes</taxon>
    </lineage>
</organism>
<sequence length="493" mass="54321">VVNIAVALAASATEIKISEGTSFTVANSPDGETLALDLQGRLWILPSAGGEAKAITNGIGDDRLPRFSPDGKQLVFQSFRSGNWHIWMINTDGTGLRSLTGGTQDDREPVWVNDQRVVFASDRNGNYDLWELDVTTGALRQWTADSADDYAPTLSANGKVLAFISNRSGQPSLYVKCWDCPARLLLEGKARRMHTPVFSPDGSRLAIVRPEQEIGFPYIAVNRLITVNATTGQQTLVSTLDEDVFSFAPAWVDNQTLRYTADGVIKERNLNATKPRTIAFSASFSVAAHAYERRSPIATTKTSQVALGILAPVAAPNGSGVVFTALGDLWWREPNGDLQQLTADAFVERDPAFSRDGRYLAFISDRSGSMQVWVRDWTTGTERQVTNSALGMRYPTFSPDAKQLAYQKPGRTGMWDYTVHLLNLASGNERRLRQAPLLWPEQMSWSADGRYLTVAALTPFSGRYRPGINRLMRLNIVDGQLEELLLPPGHLVD</sequence>
<dbReference type="Pfam" id="PF07676">
    <property type="entry name" value="PD40"/>
    <property type="match status" value="5"/>
</dbReference>
<comment type="similarity">
    <text evidence="1">Belongs to the TolB family.</text>
</comment>
<proteinExistence type="inferred from homology"/>
<evidence type="ECO:0000256" key="1">
    <source>
        <dbReference type="ARBA" id="ARBA00009820"/>
    </source>
</evidence>
<gene>
    <name evidence="2" type="ORF">METZ01_LOCUS113678</name>
</gene>
<reference evidence="2" key="1">
    <citation type="submission" date="2018-05" db="EMBL/GenBank/DDBJ databases">
        <authorList>
            <person name="Lanie J.A."/>
            <person name="Ng W.-L."/>
            <person name="Kazmierczak K.M."/>
            <person name="Andrzejewski T.M."/>
            <person name="Davidsen T.M."/>
            <person name="Wayne K.J."/>
            <person name="Tettelin H."/>
            <person name="Glass J.I."/>
            <person name="Rusch D."/>
            <person name="Podicherti R."/>
            <person name="Tsui H.-C.T."/>
            <person name="Winkler M.E."/>
        </authorList>
    </citation>
    <scope>NUCLEOTIDE SEQUENCE</scope>
</reference>
<dbReference type="AlphaFoldDB" id="A0A381X7U9"/>
<dbReference type="InterPro" id="IPR011659">
    <property type="entry name" value="WD40"/>
</dbReference>
<dbReference type="SUPFAM" id="SSF69304">
    <property type="entry name" value="Tricorn protease N-terminal domain"/>
    <property type="match status" value="1"/>
</dbReference>
<dbReference type="PANTHER" id="PTHR36842">
    <property type="entry name" value="PROTEIN TOLB HOMOLOG"/>
    <property type="match status" value="1"/>
</dbReference>
<evidence type="ECO:0008006" key="3">
    <source>
        <dbReference type="Google" id="ProtNLM"/>
    </source>
</evidence>
<name>A0A381X7U9_9ZZZZ</name>
<dbReference type="Gene3D" id="2.120.10.30">
    <property type="entry name" value="TolB, C-terminal domain"/>
    <property type="match status" value="3"/>
</dbReference>
<feature type="non-terminal residue" evidence="2">
    <location>
        <position position="493"/>
    </location>
</feature>
<dbReference type="SUPFAM" id="SSF82171">
    <property type="entry name" value="DPP6 N-terminal domain-like"/>
    <property type="match status" value="1"/>
</dbReference>
<evidence type="ECO:0000313" key="2">
    <source>
        <dbReference type="EMBL" id="SVA60824.1"/>
    </source>
</evidence>